<dbReference type="InterPro" id="IPR048389">
    <property type="entry name" value="YciQ-like_C"/>
</dbReference>
<feature type="domain" description="Predicted membrane protein YciQ-like C-terminal" evidence="1">
    <location>
        <begin position="29"/>
        <end position="159"/>
    </location>
</feature>
<dbReference type="EMBL" id="SUTF01000004">
    <property type="protein sequence ID" value="MBE6510312.1"/>
    <property type="molecule type" value="Genomic_DNA"/>
</dbReference>
<dbReference type="Proteomes" id="UP000713479">
    <property type="component" value="Unassembled WGS sequence"/>
</dbReference>
<accession>A0A8T3VGT9</accession>
<comment type="caution">
    <text evidence="2">The sequence shown here is derived from an EMBL/GenBank/DDBJ whole genome shotgun (WGS) entry which is preliminary data.</text>
</comment>
<evidence type="ECO:0000313" key="3">
    <source>
        <dbReference type="Proteomes" id="UP000713479"/>
    </source>
</evidence>
<dbReference type="AlphaFoldDB" id="A0A8T3VGT9"/>
<evidence type="ECO:0000259" key="1">
    <source>
        <dbReference type="Pfam" id="PF20990"/>
    </source>
</evidence>
<evidence type="ECO:0000313" key="2">
    <source>
        <dbReference type="EMBL" id="MBE6510312.1"/>
    </source>
</evidence>
<dbReference type="Pfam" id="PF20990">
    <property type="entry name" value="DUF2207_C"/>
    <property type="match status" value="1"/>
</dbReference>
<proteinExistence type="predicted"/>
<protein>
    <submittedName>
        <fullName evidence="2">DUF2207 domain-containing protein</fullName>
    </submittedName>
</protein>
<name>A0A8T3VGT9_9EURY</name>
<organism evidence="2 3">
    <name type="scientific">Methanobrevibacter millerae</name>
    <dbReference type="NCBI Taxonomy" id="230361"/>
    <lineage>
        <taxon>Archaea</taxon>
        <taxon>Methanobacteriati</taxon>
        <taxon>Methanobacteriota</taxon>
        <taxon>Methanomada group</taxon>
        <taxon>Methanobacteria</taxon>
        <taxon>Methanobacteriales</taxon>
        <taxon>Methanobacteriaceae</taxon>
        <taxon>Methanobrevibacter</taxon>
    </lineage>
</organism>
<reference evidence="2" key="1">
    <citation type="submission" date="2019-04" db="EMBL/GenBank/DDBJ databases">
        <title>Evolution of Biomass-Degrading Anaerobic Consortia Revealed by Metagenomics.</title>
        <authorList>
            <person name="Peng X."/>
        </authorList>
    </citation>
    <scope>NUCLEOTIDE SEQUENCE</scope>
    <source>
        <strain evidence="2">SIG13</strain>
    </source>
</reference>
<sequence>MVINKKNICDVVNMLGLNNNKYDENIKNPPSDDSYPMVSILFSKNNGIGVNALSLTILDLINKDQIKCDIDLDDSHEVGKKLTPQDMEVMKKITLRIANKGELKTSESLAINLLKNMNKNKKFNLKSMAKQGNNSSVANKFENDLMDFAKAIENENGYDGNNYKDILENGKLTSKGKEIKKEWKNFQDYLKSKDLTEKYPPESALENSSQILYASCFDIEKDALGIRENNSPLTDLIDKDGYKLLNIIFNNALLNVSEKRKGDGIFYGVNDKYTIPGGG</sequence>
<gene>
    <name evidence="2" type="ORF">E7Z74_03455</name>
</gene>